<feature type="domain" description="MATH" evidence="1">
    <location>
        <begin position="21"/>
        <end position="157"/>
    </location>
</feature>
<accession>A0ABC9GB91</accession>
<keyword evidence="3" id="KW-1185">Reference proteome</keyword>
<dbReference type="CDD" id="cd00121">
    <property type="entry name" value="MATH"/>
    <property type="match status" value="1"/>
</dbReference>
<organism evidence="2 3">
    <name type="scientific">Urochloa decumbens</name>
    <dbReference type="NCBI Taxonomy" id="240449"/>
    <lineage>
        <taxon>Eukaryota</taxon>
        <taxon>Viridiplantae</taxon>
        <taxon>Streptophyta</taxon>
        <taxon>Embryophyta</taxon>
        <taxon>Tracheophyta</taxon>
        <taxon>Spermatophyta</taxon>
        <taxon>Magnoliopsida</taxon>
        <taxon>Liliopsida</taxon>
        <taxon>Poales</taxon>
        <taxon>Poaceae</taxon>
        <taxon>PACMAD clade</taxon>
        <taxon>Panicoideae</taxon>
        <taxon>Panicodae</taxon>
        <taxon>Paniceae</taxon>
        <taxon>Melinidinae</taxon>
        <taxon>Urochloa</taxon>
    </lineage>
</organism>
<dbReference type="SMART" id="SM00061">
    <property type="entry name" value="MATH"/>
    <property type="match status" value="1"/>
</dbReference>
<dbReference type="PROSITE" id="PS50144">
    <property type="entry name" value="MATH"/>
    <property type="match status" value="1"/>
</dbReference>
<dbReference type="Proteomes" id="UP001497457">
    <property type="component" value="Chromosome 8b"/>
</dbReference>
<evidence type="ECO:0000313" key="3">
    <source>
        <dbReference type="Proteomes" id="UP001497457"/>
    </source>
</evidence>
<dbReference type="InterPro" id="IPR002083">
    <property type="entry name" value="MATH/TRAF_dom"/>
</dbReference>
<dbReference type="InterPro" id="IPR008974">
    <property type="entry name" value="TRAF-like"/>
</dbReference>
<protein>
    <recommendedName>
        <fullName evidence="1">MATH domain-containing protein</fullName>
    </recommendedName>
</protein>
<dbReference type="Gene3D" id="2.60.210.10">
    <property type="entry name" value="Apoptosis, Tumor Necrosis Factor Receptor Associated Protein 2, Chain A"/>
    <property type="match status" value="1"/>
</dbReference>
<reference evidence="2 3" key="2">
    <citation type="submission" date="2024-10" db="EMBL/GenBank/DDBJ databases">
        <authorList>
            <person name="Ryan C."/>
        </authorList>
    </citation>
    <scope>NUCLEOTIDE SEQUENCE [LARGE SCALE GENOMIC DNA]</scope>
</reference>
<dbReference type="AlphaFoldDB" id="A0ABC9GB91"/>
<dbReference type="InterPro" id="IPR045005">
    <property type="entry name" value="BPM1-6"/>
</dbReference>
<evidence type="ECO:0000259" key="1">
    <source>
        <dbReference type="PROSITE" id="PS50144"/>
    </source>
</evidence>
<dbReference type="Pfam" id="PF22486">
    <property type="entry name" value="MATH_2"/>
    <property type="match status" value="1"/>
</dbReference>
<dbReference type="EMBL" id="OZ075118">
    <property type="protein sequence ID" value="CAL5091525.1"/>
    <property type="molecule type" value="Genomic_DNA"/>
</dbReference>
<dbReference type="PANTHER" id="PTHR26379">
    <property type="entry name" value="BTB/POZ AND MATH DOMAIN-CONTAINING PROTEIN 1"/>
    <property type="match status" value="1"/>
</dbReference>
<dbReference type="SUPFAM" id="SSF49599">
    <property type="entry name" value="TRAF domain-like"/>
    <property type="match status" value="1"/>
</dbReference>
<proteinExistence type="predicted"/>
<sequence length="217" mass="23913">MSQVPEMLSVSTVAAATVGGVGHHLFKVEGYSRLKRTHGNTGSYLKSSEFTAGGHSWRVHCYLNGVHEEDAGFISLYLKRVGGAGGTVDAEFELELVGHAGKAAVLWPSRVRVRRAPAMAFKVGQKKGWGYPKFIAAKDLERSSFLKDDCFAVRCKVTVVEEREAVEEDVTAEDMERVGVVCPCKDDACEFKHERPAQTLWEKIALFCRFVRGEASS</sequence>
<gene>
    <name evidence="2" type="ORF">URODEC1_LOCUS114414</name>
</gene>
<name>A0ABC9GB91_9POAL</name>
<evidence type="ECO:0000313" key="2">
    <source>
        <dbReference type="EMBL" id="CAL5091525.1"/>
    </source>
</evidence>
<reference evidence="3" key="1">
    <citation type="submission" date="2024-06" db="EMBL/GenBank/DDBJ databases">
        <authorList>
            <person name="Ryan C."/>
        </authorList>
    </citation>
    <scope>NUCLEOTIDE SEQUENCE [LARGE SCALE GENOMIC DNA]</scope>
</reference>
<dbReference type="PANTHER" id="PTHR26379:SF443">
    <property type="entry name" value="MATH DOMAIN CONTAINING PROTEIN"/>
    <property type="match status" value="1"/>
</dbReference>